<reference evidence="1" key="1">
    <citation type="submission" date="2018-05" db="EMBL/GenBank/DDBJ databases">
        <authorList>
            <person name="Lanie J.A."/>
            <person name="Ng W.-L."/>
            <person name="Kazmierczak K.M."/>
            <person name="Andrzejewski T.M."/>
            <person name="Davidsen T.M."/>
            <person name="Wayne K.J."/>
            <person name="Tettelin H."/>
            <person name="Glass J.I."/>
            <person name="Rusch D."/>
            <person name="Podicherti R."/>
            <person name="Tsui H.-C.T."/>
            <person name="Winkler M.E."/>
        </authorList>
    </citation>
    <scope>NUCLEOTIDE SEQUENCE</scope>
</reference>
<dbReference type="AlphaFoldDB" id="A0A382PMW7"/>
<protein>
    <submittedName>
        <fullName evidence="1">Uncharacterized protein</fullName>
    </submittedName>
</protein>
<dbReference type="EMBL" id="UINC01108467">
    <property type="protein sequence ID" value="SVC74586.1"/>
    <property type="molecule type" value="Genomic_DNA"/>
</dbReference>
<accession>A0A382PMW7</accession>
<proteinExistence type="predicted"/>
<feature type="non-terminal residue" evidence="1">
    <location>
        <position position="58"/>
    </location>
</feature>
<organism evidence="1">
    <name type="scientific">marine metagenome</name>
    <dbReference type="NCBI Taxonomy" id="408172"/>
    <lineage>
        <taxon>unclassified sequences</taxon>
        <taxon>metagenomes</taxon>
        <taxon>ecological metagenomes</taxon>
    </lineage>
</organism>
<evidence type="ECO:0000313" key="1">
    <source>
        <dbReference type="EMBL" id="SVC74586.1"/>
    </source>
</evidence>
<sequence>MPALARGFENDTPGERKYRLWAFDKQQGLYGILGNTGNVKDSGIGQVKMKQQRFIEAG</sequence>
<name>A0A382PMW7_9ZZZZ</name>
<gene>
    <name evidence="1" type="ORF">METZ01_LOCUS327440</name>
</gene>